<keyword evidence="1" id="KW-1133">Transmembrane helix</keyword>
<dbReference type="AlphaFoldDB" id="A0A1G9PJS3"/>
<dbReference type="Pfam" id="PF12836">
    <property type="entry name" value="HHH_3"/>
    <property type="match status" value="2"/>
</dbReference>
<keyword evidence="1" id="KW-0812">Transmembrane</keyword>
<dbReference type="GO" id="GO:0015628">
    <property type="term" value="P:protein secretion by the type II secretion system"/>
    <property type="evidence" value="ECO:0007669"/>
    <property type="project" value="TreeGrafter"/>
</dbReference>
<name>A0A1G9PJS3_9SPHI</name>
<protein>
    <submittedName>
        <fullName evidence="2">DNA uptake protein ComE</fullName>
    </submittedName>
</protein>
<dbReference type="InterPro" id="IPR051675">
    <property type="entry name" value="Endo/Exo/Phosphatase_dom_1"/>
</dbReference>
<dbReference type="PANTHER" id="PTHR21180">
    <property type="entry name" value="ENDONUCLEASE/EXONUCLEASE/PHOSPHATASE FAMILY DOMAIN-CONTAINING PROTEIN 1"/>
    <property type="match status" value="1"/>
</dbReference>
<dbReference type="RefSeq" id="WP_090700895.1">
    <property type="nucleotide sequence ID" value="NZ_FNHH01000004.1"/>
</dbReference>
<dbReference type="STRING" id="990371.SAMN05421813_104156"/>
<keyword evidence="1" id="KW-0472">Membrane</keyword>
<proteinExistence type="predicted"/>
<dbReference type="PANTHER" id="PTHR21180:SF32">
    <property type="entry name" value="ENDONUCLEASE_EXONUCLEASE_PHOSPHATASE FAMILY DOMAIN-CONTAINING PROTEIN 1"/>
    <property type="match status" value="1"/>
</dbReference>
<dbReference type="EMBL" id="FNHH01000004">
    <property type="protein sequence ID" value="SDL98783.1"/>
    <property type="molecule type" value="Genomic_DNA"/>
</dbReference>
<dbReference type="Gene3D" id="1.10.150.280">
    <property type="entry name" value="AF1531-like domain"/>
    <property type="match status" value="2"/>
</dbReference>
<evidence type="ECO:0000313" key="3">
    <source>
        <dbReference type="Proteomes" id="UP000199226"/>
    </source>
</evidence>
<evidence type="ECO:0000313" key="2">
    <source>
        <dbReference type="EMBL" id="SDL98783.1"/>
    </source>
</evidence>
<keyword evidence="3" id="KW-1185">Reference proteome</keyword>
<dbReference type="Proteomes" id="UP000199226">
    <property type="component" value="Unassembled WGS sequence"/>
</dbReference>
<accession>A0A1G9PJS3</accession>
<reference evidence="3" key="1">
    <citation type="submission" date="2016-10" db="EMBL/GenBank/DDBJ databases">
        <authorList>
            <person name="Varghese N."/>
            <person name="Submissions S."/>
        </authorList>
    </citation>
    <scope>NUCLEOTIDE SEQUENCE [LARGE SCALE GENOMIC DNA]</scope>
    <source>
        <strain evidence="3">DSM 24536</strain>
    </source>
</reference>
<sequence>MRGFISSVRSFFSFSKKELNGIFLLSLLILIILAIPWLYRCFSKEQVYDLEKFKQEAANFKGSEIRVFFTEDKKEARKVTYFEFDPNSIGDKEWQRLGLSTKQIRVIRNYVSKGGKFYKKEDLKRIYSIPEAQYSLLEPYIRIAATYSQNKYVKEIKFAKPVTSNDRVPVSLIELNSADSLLLLTVRGIGPAFASRIIRFRDRLGGFYKLEQLKEVYGIDSLKFSQLQGQLSLNAGLVQKIDPNTAGFEQFRKHPYLTYKQMNAIIQYRKQHGNYHSIEDLKKVAILNEEIIRKIEAYFTF</sequence>
<gene>
    <name evidence="2" type="ORF">SAMN05421813_104156</name>
</gene>
<dbReference type="OrthoDB" id="981124at2"/>
<dbReference type="SUPFAM" id="SSF47781">
    <property type="entry name" value="RuvA domain 2-like"/>
    <property type="match status" value="3"/>
</dbReference>
<organism evidence="2 3">
    <name type="scientific">Daejeonella rubra</name>
    <dbReference type="NCBI Taxonomy" id="990371"/>
    <lineage>
        <taxon>Bacteria</taxon>
        <taxon>Pseudomonadati</taxon>
        <taxon>Bacteroidota</taxon>
        <taxon>Sphingobacteriia</taxon>
        <taxon>Sphingobacteriales</taxon>
        <taxon>Sphingobacteriaceae</taxon>
        <taxon>Daejeonella</taxon>
    </lineage>
</organism>
<feature type="transmembrane region" description="Helical" evidence="1">
    <location>
        <begin position="21"/>
        <end position="39"/>
    </location>
</feature>
<dbReference type="GO" id="GO:0015627">
    <property type="term" value="C:type II protein secretion system complex"/>
    <property type="evidence" value="ECO:0007669"/>
    <property type="project" value="TreeGrafter"/>
</dbReference>
<dbReference type="InterPro" id="IPR010994">
    <property type="entry name" value="RuvA_2-like"/>
</dbReference>
<evidence type="ECO:0000256" key="1">
    <source>
        <dbReference type="SAM" id="Phobius"/>
    </source>
</evidence>